<dbReference type="Pfam" id="PF01059">
    <property type="entry name" value="Oxidored_q5_N"/>
    <property type="match status" value="1"/>
</dbReference>
<sequence length="461" mass="51573">MLSILLLNLLMLISFKPFTSWYFRLWTMALGSILSLLLISLSSSTLTIPFINQWMMLDTMSTMLISLTWWISFLSIMASQLNTKSTSNNTSMFSLCIVVLNLLLILTFSVSSSIWFYVFFEASLIPTLFLILGWGYQPERIQAGTYMILYTVSASLPLLILIIIMISSYGSDILLLPNLLGTKISIVQIDLLKPIILIVALGAFLVKLPMFSLHLWLPKAHVEAPVAGSMILAGVLLKLGGYGMIRMHQFIMLMESSTIKTIILSFALYGGVVTSFMCFRQVDLKSLIAYSSVGHMSLVLAGTFSNTIWGWQAALSMMLAHALCSSAMFAMANYNYEKTQTRSMILSKGMLMVSPIMSLFWFLFCVINMASPPSINLLSEIMVFPPILSSYSFLFLPLMLMSFLAAVYNLFLYTSTQHGGWPKSLLPTLPMSSPNMLLILLHYVPVNLLIMKTDTICNWIS</sequence>
<dbReference type="Pfam" id="PF00361">
    <property type="entry name" value="Proton_antipo_M"/>
    <property type="match status" value="1"/>
</dbReference>
<feature type="transmembrane region" description="Helical" evidence="16">
    <location>
        <begin position="148"/>
        <end position="171"/>
    </location>
</feature>
<evidence type="ECO:0000256" key="9">
    <source>
        <dbReference type="ARBA" id="ARBA00022982"/>
    </source>
</evidence>
<dbReference type="EC" id="7.1.1.2" evidence="3 16"/>
<keyword evidence="7 16" id="KW-0812">Transmembrane</keyword>
<feature type="domain" description="NADH:ubiquinone oxidoreductase chain 4 N-terminal" evidence="18">
    <location>
        <begin position="1"/>
        <end position="107"/>
    </location>
</feature>
<evidence type="ECO:0000256" key="7">
    <source>
        <dbReference type="ARBA" id="ARBA00022692"/>
    </source>
</evidence>
<evidence type="ECO:0000256" key="5">
    <source>
        <dbReference type="ARBA" id="ARBA00022448"/>
    </source>
</evidence>
<keyword evidence="10 16" id="KW-1133">Transmembrane helix</keyword>
<feature type="transmembrane region" description="Helical" evidence="16">
    <location>
        <begin position="90"/>
        <end position="108"/>
    </location>
</feature>
<feature type="transmembrane region" description="Helical" evidence="16">
    <location>
        <begin position="114"/>
        <end position="136"/>
    </location>
</feature>
<evidence type="ECO:0000256" key="8">
    <source>
        <dbReference type="ARBA" id="ARBA00022967"/>
    </source>
</evidence>
<evidence type="ECO:0000259" key="17">
    <source>
        <dbReference type="Pfam" id="PF00361"/>
    </source>
</evidence>
<comment type="subcellular location">
    <subcellularLocation>
        <location evidence="1 16">Mitochondrion membrane</location>
        <topology evidence="1 16">Multi-pass membrane protein</topology>
    </subcellularLocation>
</comment>
<dbReference type="InterPro" id="IPR003918">
    <property type="entry name" value="NADH_UbQ_OxRdtase"/>
</dbReference>
<feature type="transmembrane region" description="Helical" evidence="16">
    <location>
        <begin position="351"/>
        <end position="371"/>
    </location>
</feature>
<dbReference type="AlphaFoldDB" id="A0A894K7G6"/>
<gene>
    <name evidence="19" type="primary">ND4</name>
</gene>
<keyword evidence="5 16" id="KW-0813">Transport</keyword>
<evidence type="ECO:0000256" key="12">
    <source>
        <dbReference type="ARBA" id="ARBA00023075"/>
    </source>
</evidence>
<comment type="catalytic activity">
    <reaction evidence="15 16">
        <text>a ubiquinone + NADH + 5 H(+)(in) = a ubiquinol + NAD(+) + 4 H(+)(out)</text>
        <dbReference type="Rhea" id="RHEA:29091"/>
        <dbReference type="Rhea" id="RHEA-COMP:9565"/>
        <dbReference type="Rhea" id="RHEA-COMP:9566"/>
        <dbReference type="ChEBI" id="CHEBI:15378"/>
        <dbReference type="ChEBI" id="CHEBI:16389"/>
        <dbReference type="ChEBI" id="CHEBI:17976"/>
        <dbReference type="ChEBI" id="CHEBI:57540"/>
        <dbReference type="ChEBI" id="CHEBI:57945"/>
        <dbReference type="EC" id="7.1.1.2"/>
    </reaction>
</comment>
<keyword evidence="14 16" id="KW-0472">Membrane</keyword>
<keyword evidence="9 16" id="KW-0249">Electron transport</keyword>
<evidence type="ECO:0000256" key="4">
    <source>
        <dbReference type="ARBA" id="ARBA00021006"/>
    </source>
</evidence>
<dbReference type="PRINTS" id="PR01437">
    <property type="entry name" value="NUOXDRDTASE4"/>
</dbReference>
<dbReference type="GO" id="GO:0015990">
    <property type="term" value="P:electron transport coupled proton transport"/>
    <property type="evidence" value="ECO:0007669"/>
    <property type="project" value="TreeGrafter"/>
</dbReference>
<accession>A0A894K7G6</accession>
<evidence type="ECO:0000256" key="10">
    <source>
        <dbReference type="ARBA" id="ARBA00022989"/>
    </source>
</evidence>
<dbReference type="PANTHER" id="PTHR43507:SF20">
    <property type="entry name" value="NADH-UBIQUINONE OXIDOREDUCTASE CHAIN 4"/>
    <property type="match status" value="1"/>
</dbReference>
<evidence type="ECO:0000256" key="15">
    <source>
        <dbReference type="ARBA" id="ARBA00049551"/>
    </source>
</evidence>
<evidence type="ECO:0000313" key="19">
    <source>
        <dbReference type="EMBL" id="QRW36454.1"/>
    </source>
</evidence>
<comment type="function">
    <text evidence="16">Core subunit of the mitochondrial membrane respiratory chain NADH dehydrogenase (Complex I) which catalyzes electron transfer from NADH through the respiratory chain, using ubiquinone as an electron acceptor. Essential for the catalytic activity and assembly of complex I.</text>
</comment>
<dbReference type="GO" id="GO:0031966">
    <property type="term" value="C:mitochondrial membrane"/>
    <property type="evidence" value="ECO:0007669"/>
    <property type="project" value="UniProtKB-SubCell"/>
</dbReference>
<dbReference type="GO" id="GO:0048039">
    <property type="term" value="F:ubiquinone binding"/>
    <property type="evidence" value="ECO:0007669"/>
    <property type="project" value="TreeGrafter"/>
</dbReference>
<feature type="transmembrane region" description="Helical" evidence="16">
    <location>
        <begin position="286"/>
        <end position="304"/>
    </location>
</feature>
<comment type="similarity">
    <text evidence="2 16">Belongs to the complex I subunit 4 family.</text>
</comment>
<evidence type="ECO:0000256" key="11">
    <source>
        <dbReference type="ARBA" id="ARBA00023027"/>
    </source>
</evidence>
<feature type="transmembrane region" description="Helical" evidence="16">
    <location>
        <begin position="310"/>
        <end position="330"/>
    </location>
</feature>
<evidence type="ECO:0000259" key="18">
    <source>
        <dbReference type="Pfam" id="PF01059"/>
    </source>
</evidence>
<reference evidence="19" key="1">
    <citation type="journal article" date="2022" name="J. Molluscan Stud.">
        <title>The mitogenome of the sunken wood limpet Notocrater youngi: Insights into mitogenome evolution in Lepetellida (Gastropoda: Vetigastropoda).</title>
        <authorList>
            <person name="Uribe J.E."/>
            <person name="Sei M."/>
            <person name="Harasewych M.G."/>
        </authorList>
    </citation>
    <scope>NUCLEOTIDE SEQUENCE</scope>
</reference>
<evidence type="ECO:0000256" key="6">
    <source>
        <dbReference type="ARBA" id="ARBA00022660"/>
    </source>
</evidence>
<feature type="transmembrane region" description="Helical" evidence="16">
    <location>
        <begin position="257"/>
        <end position="279"/>
    </location>
</feature>
<evidence type="ECO:0000256" key="13">
    <source>
        <dbReference type="ARBA" id="ARBA00023128"/>
    </source>
</evidence>
<geneLocation type="mitochondrion" evidence="19"/>
<evidence type="ECO:0000256" key="16">
    <source>
        <dbReference type="RuleBase" id="RU003297"/>
    </source>
</evidence>
<keyword evidence="6 16" id="KW-0679">Respiratory chain</keyword>
<dbReference type="GO" id="GO:0003954">
    <property type="term" value="F:NADH dehydrogenase activity"/>
    <property type="evidence" value="ECO:0007669"/>
    <property type="project" value="TreeGrafter"/>
</dbReference>
<dbReference type="InterPro" id="IPR001750">
    <property type="entry name" value="ND/Mrp_TM"/>
</dbReference>
<name>A0A894K7G6_9VEST</name>
<feature type="transmembrane region" description="Helical" evidence="16">
    <location>
        <begin position="391"/>
        <end position="413"/>
    </location>
</feature>
<feature type="transmembrane region" description="Helical" evidence="16">
    <location>
        <begin position="191"/>
        <end position="217"/>
    </location>
</feature>
<keyword evidence="11 16" id="KW-0520">NAD</keyword>
<evidence type="ECO:0000256" key="3">
    <source>
        <dbReference type="ARBA" id="ARBA00012944"/>
    </source>
</evidence>
<keyword evidence="13 16" id="KW-0496">Mitochondrion</keyword>
<feature type="transmembrane region" description="Helical" evidence="16">
    <location>
        <begin position="224"/>
        <end position="245"/>
    </location>
</feature>
<evidence type="ECO:0000256" key="14">
    <source>
        <dbReference type="ARBA" id="ARBA00023136"/>
    </source>
</evidence>
<dbReference type="GO" id="GO:0008137">
    <property type="term" value="F:NADH dehydrogenase (ubiquinone) activity"/>
    <property type="evidence" value="ECO:0007669"/>
    <property type="project" value="UniProtKB-UniRule"/>
</dbReference>
<feature type="transmembrane region" description="Helical" evidence="16">
    <location>
        <begin position="60"/>
        <end position="78"/>
    </location>
</feature>
<evidence type="ECO:0000256" key="2">
    <source>
        <dbReference type="ARBA" id="ARBA00009025"/>
    </source>
</evidence>
<dbReference type="GO" id="GO:0042773">
    <property type="term" value="P:ATP synthesis coupled electron transport"/>
    <property type="evidence" value="ECO:0007669"/>
    <property type="project" value="InterPro"/>
</dbReference>
<evidence type="ECO:0000256" key="1">
    <source>
        <dbReference type="ARBA" id="ARBA00004225"/>
    </source>
</evidence>
<protein>
    <recommendedName>
        <fullName evidence="4 16">NADH-ubiquinone oxidoreductase chain 4</fullName>
        <ecNumber evidence="3 16">7.1.1.2</ecNumber>
    </recommendedName>
</protein>
<organism evidence="19">
    <name type="scientific">Notocrater youngi</name>
    <dbReference type="NCBI Taxonomy" id="2813390"/>
    <lineage>
        <taxon>Eukaryota</taxon>
        <taxon>Metazoa</taxon>
        <taxon>Spiralia</taxon>
        <taxon>Lophotrochozoa</taxon>
        <taxon>Mollusca</taxon>
        <taxon>Gastropoda</taxon>
        <taxon>Vetigastropoda</taxon>
        <taxon>Lepetellida</taxon>
        <taxon>Lepetelloidea</taxon>
        <taxon>Pseudococculinidae</taxon>
        <taxon>Notocrater</taxon>
    </lineage>
</organism>
<dbReference type="EMBL" id="MT360647">
    <property type="protein sequence ID" value="QRW36454.1"/>
    <property type="molecule type" value="Genomic_DNA"/>
</dbReference>
<dbReference type="InterPro" id="IPR000260">
    <property type="entry name" value="NADH4_N"/>
</dbReference>
<keyword evidence="8" id="KW-1278">Translocase</keyword>
<feature type="domain" description="NADH:quinone oxidoreductase/Mrp antiporter transmembrane" evidence="17">
    <location>
        <begin position="114"/>
        <end position="400"/>
    </location>
</feature>
<dbReference type="PANTHER" id="PTHR43507">
    <property type="entry name" value="NADH-UBIQUINONE OXIDOREDUCTASE CHAIN 4"/>
    <property type="match status" value="1"/>
</dbReference>
<keyword evidence="12 16" id="KW-0830">Ubiquinone</keyword>
<proteinExistence type="inferred from homology"/>